<dbReference type="Gene3D" id="3.40.50.150">
    <property type="entry name" value="Vaccinia Virus protein VP39"/>
    <property type="match status" value="1"/>
</dbReference>
<feature type="region of interest" description="Disordered" evidence="9">
    <location>
        <begin position="256"/>
        <end position="277"/>
    </location>
</feature>
<dbReference type="HAMAP" id="MF_01547">
    <property type="entry name" value="RNA_methyltr_E"/>
    <property type="match status" value="1"/>
</dbReference>
<gene>
    <name evidence="11" type="ORF">TOLI1172_LOCUS9840</name>
</gene>
<dbReference type="EMBL" id="HBFP01013613">
    <property type="protein sequence ID" value="CAD8825440.1"/>
    <property type="molecule type" value="Transcribed_RNA"/>
</dbReference>
<protein>
    <recommendedName>
        <fullName evidence="8">Putative tRNA (cytidine(32)/guanosine(34)-2'-O)-methyltransferase</fullName>
        <ecNumber evidence="8">2.1.1.205</ecNumber>
    </recommendedName>
    <alternativeName>
        <fullName evidence="8">2'-O-ribose RNA methyltransferase TRM7 homolog</fullName>
    </alternativeName>
</protein>
<evidence type="ECO:0000256" key="9">
    <source>
        <dbReference type="SAM" id="MobiDB-lite"/>
    </source>
</evidence>
<feature type="binding site" evidence="8">
    <location>
        <position position="96"/>
    </location>
    <ligand>
        <name>S-adenosyl-L-methionine</name>
        <dbReference type="ChEBI" id="CHEBI:59789"/>
    </ligand>
</feature>
<dbReference type="InterPro" id="IPR028590">
    <property type="entry name" value="RNA_methyltr_E_TRM7"/>
</dbReference>
<dbReference type="InterPro" id="IPR029063">
    <property type="entry name" value="SAM-dependent_MTases_sf"/>
</dbReference>
<keyword evidence="4 8" id="KW-0808">Transferase</keyword>
<sequence>MGRRSKDKRDIYYRKAKEVGYRARSAYKLIQLDDEFHLLKDAKRVVDLCAAPGSWSQVVAHRQRELTVEGEDNRCVVAVDLQEMAPIEGVHLIQGDITQEATLSRIFELFAGEPADLIISDGAPDVTGIHDIDEYVQSQLILAALNVAFRLLRKGGKFVAKVFRQKDTEYLYGRLRVFFDRVVIAKPRSSRNTSIEAFVVCQDYNPPDDFHLEYCIDYDPSRNKPLNDYSEANKCLVPFVACGDLSGFDSNMNYDLTDSEGETESLPPVQAPINPSYTEAIQRMRTNKR</sequence>
<accession>A0A7S0ZLC0</accession>
<keyword evidence="1 8" id="KW-0963">Cytoplasm</keyword>
<dbReference type="FunFam" id="3.40.50.150:FF:000220">
    <property type="entry name" value="CAMK protein kinase"/>
    <property type="match status" value="1"/>
</dbReference>
<dbReference type="GO" id="GO:0006364">
    <property type="term" value="P:rRNA processing"/>
    <property type="evidence" value="ECO:0007669"/>
    <property type="project" value="UniProtKB-KW"/>
</dbReference>
<evidence type="ECO:0000256" key="7">
    <source>
        <dbReference type="ARBA" id="ARBA00048902"/>
    </source>
</evidence>
<evidence type="ECO:0000256" key="8">
    <source>
        <dbReference type="HAMAP-Rule" id="MF_03162"/>
    </source>
</evidence>
<comment type="catalytic activity">
    <reaction evidence="7 8">
        <text>cytidine(32)/guanosine(34) in tRNA + 2 S-adenosyl-L-methionine = 2'-O-methylcytidine(32)/2'-O-methylguanosine(34) in tRNA + 2 S-adenosyl-L-homocysteine + 2 H(+)</text>
        <dbReference type="Rhea" id="RHEA:42396"/>
        <dbReference type="Rhea" id="RHEA-COMP:10246"/>
        <dbReference type="Rhea" id="RHEA-COMP:10247"/>
        <dbReference type="ChEBI" id="CHEBI:15378"/>
        <dbReference type="ChEBI" id="CHEBI:57856"/>
        <dbReference type="ChEBI" id="CHEBI:59789"/>
        <dbReference type="ChEBI" id="CHEBI:74269"/>
        <dbReference type="ChEBI" id="CHEBI:74445"/>
        <dbReference type="ChEBI" id="CHEBI:74495"/>
        <dbReference type="ChEBI" id="CHEBI:82748"/>
        <dbReference type="EC" id="2.1.1.205"/>
    </reaction>
</comment>
<evidence type="ECO:0000256" key="1">
    <source>
        <dbReference type="ARBA" id="ARBA00022490"/>
    </source>
</evidence>
<keyword evidence="5 8" id="KW-0949">S-adenosyl-L-methionine</keyword>
<feature type="domain" description="Ribosomal RNA methyltransferase FtsJ" evidence="10">
    <location>
        <begin position="21"/>
        <end position="204"/>
    </location>
</feature>
<dbReference type="AlphaFoldDB" id="A0A7S0ZLC0"/>
<comment type="function">
    <text evidence="8">Methylates the 2'-O-ribose of nucleotides at positions 32 and 34 of the tRNA anticodon loop of substrate tRNAs.</text>
</comment>
<feature type="binding site" evidence="8">
    <location>
        <position position="55"/>
    </location>
    <ligand>
        <name>S-adenosyl-L-methionine</name>
        <dbReference type="ChEBI" id="CHEBI:59789"/>
    </ligand>
</feature>
<feature type="binding site" evidence="8">
    <location>
        <position position="53"/>
    </location>
    <ligand>
        <name>S-adenosyl-L-methionine</name>
        <dbReference type="ChEBI" id="CHEBI:59789"/>
    </ligand>
</feature>
<feature type="active site" description="Proton acceptor" evidence="8">
    <location>
        <position position="161"/>
    </location>
</feature>
<evidence type="ECO:0000256" key="5">
    <source>
        <dbReference type="ARBA" id="ARBA00022691"/>
    </source>
</evidence>
<proteinExistence type="inferred from homology"/>
<dbReference type="PANTHER" id="PTHR10920:SF12">
    <property type="entry name" value="TRNA (CYTIDINE(32)_GUANOSINE(34)-2'-O)-METHYLTRANSFERASE-RELATED"/>
    <property type="match status" value="1"/>
</dbReference>
<evidence type="ECO:0000256" key="2">
    <source>
        <dbReference type="ARBA" id="ARBA00022552"/>
    </source>
</evidence>
<dbReference type="GO" id="GO:0005737">
    <property type="term" value="C:cytoplasm"/>
    <property type="evidence" value="ECO:0007669"/>
    <property type="project" value="UniProtKB-SubCell"/>
</dbReference>
<dbReference type="InterPro" id="IPR015507">
    <property type="entry name" value="rRNA-MeTfrase_E"/>
</dbReference>
<evidence type="ECO:0000313" key="11">
    <source>
        <dbReference type="EMBL" id="CAD8825440.1"/>
    </source>
</evidence>
<dbReference type="SUPFAM" id="SSF53335">
    <property type="entry name" value="S-adenosyl-L-methionine-dependent methyltransferases"/>
    <property type="match status" value="1"/>
</dbReference>
<name>A0A7S0ZLC0_9RHOD</name>
<evidence type="ECO:0000256" key="3">
    <source>
        <dbReference type="ARBA" id="ARBA00022603"/>
    </source>
</evidence>
<dbReference type="GO" id="GO:0106340">
    <property type="term" value="F:tRNA (guanosine(34)-2'-O)-methyltransferase activity"/>
    <property type="evidence" value="ECO:0007669"/>
    <property type="project" value="UniProtKB-ARBA"/>
</dbReference>
<dbReference type="PANTHER" id="PTHR10920">
    <property type="entry name" value="RIBOSOMAL RNA METHYLTRANSFERASE"/>
    <property type="match status" value="1"/>
</dbReference>
<dbReference type="EC" id="2.1.1.205" evidence="8"/>
<dbReference type="InterPro" id="IPR050082">
    <property type="entry name" value="RNA_methyltr_RlmE"/>
</dbReference>
<dbReference type="HAMAP" id="MF_03162">
    <property type="entry name" value="RNA_methyltr_E_TRM7"/>
    <property type="match status" value="1"/>
</dbReference>
<feature type="binding site" evidence="8">
    <location>
        <position position="121"/>
    </location>
    <ligand>
        <name>S-adenosyl-L-methionine</name>
        <dbReference type="ChEBI" id="CHEBI:59789"/>
    </ligand>
</feature>
<dbReference type="CDD" id="cd02440">
    <property type="entry name" value="AdoMet_MTases"/>
    <property type="match status" value="1"/>
</dbReference>
<evidence type="ECO:0000256" key="4">
    <source>
        <dbReference type="ARBA" id="ARBA00022679"/>
    </source>
</evidence>
<dbReference type="GO" id="GO:0002128">
    <property type="term" value="P:tRNA nucleoside ribose methylation"/>
    <property type="evidence" value="ECO:0007669"/>
    <property type="project" value="UniProtKB-UniRule"/>
</dbReference>
<keyword evidence="2" id="KW-0698">rRNA processing</keyword>
<dbReference type="GO" id="GO:0002181">
    <property type="term" value="P:cytoplasmic translation"/>
    <property type="evidence" value="ECO:0007669"/>
    <property type="project" value="UniProtKB-UniRule"/>
</dbReference>
<keyword evidence="6 8" id="KW-0819">tRNA processing</keyword>
<comment type="similarity">
    <text evidence="8">Belongs to the class I-like SAM-binding methyltransferase superfamily. RNA methyltransferase RlmE family. TRM7 subfamily.</text>
</comment>
<keyword evidence="3 8" id="KW-0489">Methyltransferase</keyword>
<dbReference type="Pfam" id="PF01728">
    <property type="entry name" value="FtsJ"/>
    <property type="match status" value="1"/>
</dbReference>
<reference evidence="11" key="1">
    <citation type="submission" date="2021-01" db="EMBL/GenBank/DDBJ databases">
        <authorList>
            <person name="Corre E."/>
            <person name="Pelletier E."/>
            <person name="Niang G."/>
            <person name="Scheremetjew M."/>
            <person name="Finn R."/>
            <person name="Kale V."/>
            <person name="Holt S."/>
            <person name="Cochrane G."/>
            <person name="Meng A."/>
            <person name="Brown T."/>
            <person name="Cohen L."/>
        </authorList>
    </citation>
    <scope>NUCLEOTIDE SEQUENCE</scope>
    <source>
        <strain evidence="11">CCMP3278</strain>
    </source>
</reference>
<comment type="subcellular location">
    <subcellularLocation>
        <location evidence="8">Cytoplasm</location>
    </subcellularLocation>
</comment>
<evidence type="ECO:0000259" key="10">
    <source>
        <dbReference type="Pfam" id="PF01728"/>
    </source>
</evidence>
<organism evidence="11">
    <name type="scientific">Timspurckia oligopyrenoides</name>
    <dbReference type="NCBI Taxonomy" id="708627"/>
    <lineage>
        <taxon>Eukaryota</taxon>
        <taxon>Rhodophyta</taxon>
        <taxon>Bangiophyceae</taxon>
        <taxon>Porphyridiales</taxon>
        <taxon>Porphyridiaceae</taxon>
        <taxon>Timspurckia</taxon>
    </lineage>
</organism>
<evidence type="ECO:0000256" key="6">
    <source>
        <dbReference type="ARBA" id="ARBA00022694"/>
    </source>
</evidence>
<dbReference type="InterPro" id="IPR002877">
    <property type="entry name" value="RNA_MeTrfase_FtsJ_dom"/>
</dbReference>
<feature type="binding site" evidence="8">
    <location>
        <position position="80"/>
    </location>
    <ligand>
        <name>S-adenosyl-L-methionine</name>
        <dbReference type="ChEBI" id="CHEBI:59789"/>
    </ligand>
</feature>